<dbReference type="Gene3D" id="1.10.260.40">
    <property type="entry name" value="lambda repressor-like DNA-binding domains"/>
    <property type="match status" value="1"/>
</dbReference>
<evidence type="ECO:0000256" key="1">
    <source>
        <dbReference type="SAM" id="MobiDB-lite"/>
    </source>
</evidence>
<dbReference type="InterPro" id="IPR010982">
    <property type="entry name" value="Lambda_DNA-bd_dom_sf"/>
</dbReference>
<proteinExistence type="predicted"/>
<name>A0ABV9XSZ5_9PSEU</name>
<gene>
    <name evidence="3" type="ORF">ACFPFM_00905</name>
</gene>
<dbReference type="CDD" id="cd00093">
    <property type="entry name" value="HTH_XRE"/>
    <property type="match status" value="1"/>
</dbReference>
<evidence type="ECO:0000313" key="3">
    <source>
        <dbReference type="EMBL" id="MFC5052304.1"/>
    </source>
</evidence>
<dbReference type="Proteomes" id="UP001595833">
    <property type="component" value="Unassembled WGS sequence"/>
</dbReference>
<dbReference type="SUPFAM" id="SSF47413">
    <property type="entry name" value="lambda repressor-like DNA-binding domains"/>
    <property type="match status" value="1"/>
</dbReference>
<comment type="caution">
    <text evidence="3">The sequence shown here is derived from an EMBL/GenBank/DDBJ whole genome shotgun (WGS) entry which is preliminary data.</text>
</comment>
<dbReference type="InterPro" id="IPR001387">
    <property type="entry name" value="Cro/C1-type_HTH"/>
</dbReference>
<organism evidence="3 4">
    <name type="scientific">Saccharothrix xinjiangensis</name>
    <dbReference type="NCBI Taxonomy" id="204798"/>
    <lineage>
        <taxon>Bacteria</taxon>
        <taxon>Bacillati</taxon>
        <taxon>Actinomycetota</taxon>
        <taxon>Actinomycetes</taxon>
        <taxon>Pseudonocardiales</taxon>
        <taxon>Pseudonocardiaceae</taxon>
        <taxon>Saccharothrix</taxon>
    </lineage>
</organism>
<sequence>MPLDHNGPTAGRPAPAHPAGPLPPLPPSLWEGREVQEAVRNQAPGAVVAAARRAHGLRQDELGALAGFSQSAVSRLESGSNIAFDVRVLRPLQRLLGIPAHLLGLADEGPPPGPRRPGQAPPGFADALDGLVGVEVDALMALTGAAVAGGPLTPDALSRLMVLRRVLNEAHNRRGSGPLMPTVRAMYDFVDALRRSARGEQRRELLGIAAAYAEFLGWLHAESGDPRGASRWTWRALELGQAADDRDAVAHAYVRMSRLAEGEGDVDRVLGLARAASRARGLSPVVRAIALGQEARGLALTGDQSCMDRLDRAAAEYARGEAHTGDEYRIGYCFTADHVEVERAACWLELGEAGRAIEVYEEVQQRLWRRMCVSEQGMHSAKRAHAHAMAGDVEVAASLGYAALDAARTTRSALVLRELGRLGQWEGAPEVAELARGVR</sequence>
<dbReference type="SMART" id="SM00530">
    <property type="entry name" value="HTH_XRE"/>
    <property type="match status" value="1"/>
</dbReference>
<evidence type="ECO:0000259" key="2">
    <source>
        <dbReference type="PROSITE" id="PS50943"/>
    </source>
</evidence>
<keyword evidence="4" id="KW-1185">Reference proteome</keyword>
<dbReference type="RefSeq" id="WP_344034799.1">
    <property type="nucleotide sequence ID" value="NZ_BAAAKE010000002.1"/>
</dbReference>
<dbReference type="PROSITE" id="PS50943">
    <property type="entry name" value="HTH_CROC1"/>
    <property type="match status" value="1"/>
</dbReference>
<dbReference type="Pfam" id="PF13560">
    <property type="entry name" value="HTH_31"/>
    <property type="match status" value="1"/>
</dbReference>
<protein>
    <submittedName>
        <fullName evidence="3">Helix-turn-helix domain-containing protein</fullName>
    </submittedName>
</protein>
<accession>A0ABV9XSZ5</accession>
<evidence type="ECO:0000313" key="4">
    <source>
        <dbReference type="Proteomes" id="UP001595833"/>
    </source>
</evidence>
<feature type="region of interest" description="Disordered" evidence="1">
    <location>
        <begin position="1"/>
        <end position="27"/>
    </location>
</feature>
<feature type="domain" description="HTH cro/C1-type" evidence="2">
    <location>
        <begin position="48"/>
        <end position="103"/>
    </location>
</feature>
<feature type="compositionally biased region" description="Pro residues" evidence="1">
    <location>
        <begin position="15"/>
        <end position="27"/>
    </location>
</feature>
<reference evidence="4" key="1">
    <citation type="journal article" date="2019" name="Int. J. Syst. Evol. Microbiol.">
        <title>The Global Catalogue of Microorganisms (GCM) 10K type strain sequencing project: providing services to taxonomists for standard genome sequencing and annotation.</title>
        <authorList>
            <consortium name="The Broad Institute Genomics Platform"/>
            <consortium name="The Broad Institute Genome Sequencing Center for Infectious Disease"/>
            <person name="Wu L."/>
            <person name="Ma J."/>
        </authorList>
    </citation>
    <scope>NUCLEOTIDE SEQUENCE [LARGE SCALE GENOMIC DNA]</scope>
    <source>
        <strain evidence="4">KCTC 12848</strain>
    </source>
</reference>
<dbReference type="EMBL" id="JBHSJB010000003">
    <property type="protein sequence ID" value="MFC5052304.1"/>
    <property type="molecule type" value="Genomic_DNA"/>
</dbReference>